<gene>
    <name evidence="7" type="primary">rplI</name>
    <name evidence="10" type="ordered locus">LGAS_0012</name>
</gene>
<evidence type="ECO:0000313" key="11">
    <source>
        <dbReference type="Proteomes" id="UP000000664"/>
    </source>
</evidence>
<organism evidence="10 11">
    <name type="scientific">Lactobacillus gasseri (strain ATCC 33323 / DSM 20243 / BCRC 14619 / CIP 102991 / JCM 1131 / KCTC 3163 / NCIMB 11718 / NCTC 13722 / AM63)</name>
    <dbReference type="NCBI Taxonomy" id="324831"/>
    <lineage>
        <taxon>Bacteria</taxon>
        <taxon>Bacillati</taxon>
        <taxon>Bacillota</taxon>
        <taxon>Bacilli</taxon>
        <taxon>Lactobacillales</taxon>
        <taxon>Lactobacillaceae</taxon>
        <taxon>Lactobacillus</taxon>
    </lineage>
</organism>
<dbReference type="InterPro" id="IPR009027">
    <property type="entry name" value="Ribosomal_bL9/RNase_H1_N"/>
</dbReference>
<dbReference type="Gene3D" id="3.40.5.10">
    <property type="entry name" value="Ribosomal protein L9, N-terminal domain"/>
    <property type="match status" value="1"/>
</dbReference>
<evidence type="ECO:0000256" key="1">
    <source>
        <dbReference type="ARBA" id="ARBA00010605"/>
    </source>
</evidence>
<dbReference type="HAMAP" id="MF_00503">
    <property type="entry name" value="Ribosomal_bL9"/>
    <property type="match status" value="1"/>
</dbReference>
<evidence type="ECO:0000256" key="8">
    <source>
        <dbReference type="SAM" id="Coils"/>
    </source>
</evidence>
<feature type="domain" description="Ribosomal protein L9" evidence="9">
    <location>
        <begin position="16"/>
        <end position="43"/>
    </location>
</feature>
<dbReference type="InterPro" id="IPR036935">
    <property type="entry name" value="Ribosomal_bL9_N_sf"/>
</dbReference>
<dbReference type="AlphaFoldDB" id="A0A805Z5M1"/>
<dbReference type="PROSITE" id="PS00651">
    <property type="entry name" value="RIBOSOMAL_L9"/>
    <property type="match status" value="1"/>
</dbReference>
<dbReference type="KEGG" id="lga:LGAS_0012"/>
<evidence type="ECO:0000256" key="7">
    <source>
        <dbReference type="HAMAP-Rule" id="MF_00503"/>
    </source>
</evidence>
<comment type="function">
    <text evidence="7">Binds to the 23S rRNA.</text>
</comment>
<comment type="similarity">
    <text evidence="1 7">Belongs to the bacterial ribosomal protein bL9 family.</text>
</comment>
<dbReference type="EMBL" id="CP000413">
    <property type="protein sequence ID" value="ABJ59429.1"/>
    <property type="molecule type" value="Genomic_DNA"/>
</dbReference>
<dbReference type="NCBIfam" id="TIGR00158">
    <property type="entry name" value="L9"/>
    <property type="match status" value="1"/>
</dbReference>
<feature type="coiled-coil region" evidence="8">
    <location>
        <begin position="51"/>
        <end position="78"/>
    </location>
</feature>
<protein>
    <recommendedName>
        <fullName evidence="6 7">Large ribosomal subunit protein bL9</fullName>
    </recommendedName>
</protein>
<dbReference type="InterPro" id="IPR000244">
    <property type="entry name" value="Ribosomal_bL9"/>
</dbReference>
<keyword evidence="4 7" id="KW-0689">Ribosomal protein</keyword>
<reference evidence="10 11" key="1">
    <citation type="journal article" date="2006" name="Proc. Natl. Acad. Sci. U.S.A.">
        <title>Comparative genomics of the lactic acid bacteria.</title>
        <authorList>
            <person name="Makarova K."/>
            <person name="Slesarev A."/>
            <person name="Wolf Y."/>
            <person name="Sorokin A."/>
            <person name="Mirkin B."/>
            <person name="Koonin E."/>
            <person name="Pavlov A."/>
            <person name="Pavlova N."/>
            <person name="Karamychev V."/>
            <person name="Polouchine N."/>
            <person name="Shakhova V."/>
            <person name="Grigoriev I."/>
            <person name="Lou Y."/>
            <person name="Rohksar D."/>
            <person name="Lucas S."/>
            <person name="Huang K."/>
            <person name="Goodstein D.M."/>
            <person name="Hawkins T."/>
            <person name="Plengvidhya V."/>
            <person name="Welker D."/>
            <person name="Hughes J."/>
            <person name="Goh Y."/>
            <person name="Benson A."/>
            <person name="Baldwin K."/>
            <person name="Lee J.H."/>
            <person name="Diaz-Muniz I."/>
            <person name="Dosti B."/>
            <person name="Smeianov V."/>
            <person name="Wechter W."/>
            <person name="Barabote R."/>
            <person name="Lorca G."/>
            <person name="Altermann E."/>
            <person name="Barrangou R."/>
            <person name="Ganesan B."/>
            <person name="Xie Y."/>
            <person name="Rawsthorne H."/>
            <person name="Tamir D."/>
            <person name="Parker C."/>
            <person name="Breidt F."/>
            <person name="Broadbent J."/>
            <person name="Hutkins R."/>
            <person name="O'Sullivan D."/>
            <person name="Steele J."/>
            <person name="Unlu G."/>
            <person name="Saier M."/>
            <person name="Klaenhammer T."/>
            <person name="Richardson P."/>
            <person name="Kozyavkin S."/>
            <person name="Weimer B."/>
            <person name="Mills D."/>
        </authorList>
    </citation>
    <scope>NUCLEOTIDE SEQUENCE [LARGE SCALE GENOMIC DNA]</scope>
    <source>
        <strain evidence="11">ATCC 33323 / DSM 20243 / BCRC 14619 / CIP 102991 / JCM 1131 / KCTC 3163 / NCIMB 11718 / NCTC 13722 / AM63</strain>
    </source>
</reference>
<keyword evidence="8" id="KW-0175">Coiled coil</keyword>
<dbReference type="GO" id="GO:0019843">
    <property type="term" value="F:rRNA binding"/>
    <property type="evidence" value="ECO:0007669"/>
    <property type="project" value="UniProtKB-UniRule"/>
</dbReference>
<dbReference type="Proteomes" id="UP000000664">
    <property type="component" value="Chromosome"/>
</dbReference>
<dbReference type="GO" id="GO:0003735">
    <property type="term" value="F:structural constituent of ribosome"/>
    <property type="evidence" value="ECO:0007669"/>
    <property type="project" value="InterPro"/>
</dbReference>
<dbReference type="SUPFAM" id="SSF55653">
    <property type="entry name" value="Ribosomal protein L9 C-domain"/>
    <property type="match status" value="1"/>
</dbReference>
<dbReference type="PANTHER" id="PTHR21368">
    <property type="entry name" value="50S RIBOSOMAL PROTEIN L9"/>
    <property type="match status" value="1"/>
</dbReference>
<dbReference type="GO" id="GO:0005840">
    <property type="term" value="C:ribosome"/>
    <property type="evidence" value="ECO:0007669"/>
    <property type="project" value="UniProtKB-KW"/>
</dbReference>
<keyword evidence="2 7" id="KW-0699">rRNA-binding</keyword>
<keyword evidence="3 7" id="KW-0694">RNA-binding</keyword>
<dbReference type="InterPro" id="IPR036791">
    <property type="entry name" value="Ribosomal_bL9_C_sf"/>
</dbReference>
<evidence type="ECO:0000256" key="3">
    <source>
        <dbReference type="ARBA" id="ARBA00022884"/>
    </source>
</evidence>
<evidence type="ECO:0000256" key="4">
    <source>
        <dbReference type="ARBA" id="ARBA00022980"/>
    </source>
</evidence>
<dbReference type="Gene3D" id="3.10.430.100">
    <property type="entry name" value="Ribosomal protein L9, C-terminal domain"/>
    <property type="match status" value="1"/>
</dbReference>
<keyword evidence="5 7" id="KW-0687">Ribonucleoprotein</keyword>
<dbReference type="Pfam" id="PF01281">
    <property type="entry name" value="Ribosomal_L9_N"/>
    <property type="match status" value="1"/>
</dbReference>
<proteinExistence type="inferred from homology"/>
<name>A0A805Z5M1_LACGA</name>
<dbReference type="Pfam" id="PF03948">
    <property type="entry name" value="Ribosomal_L9_C"/>
    <property type="match status" value="1"/>
</dbReference>
<dbReference type="InterPro" id="IPR020594">
    <property type="entry name" value="Ribosomal_bL9_bac/chp"/>
</dbReference>
<accession>A0A805Z5M1</accession>
<dbReference type="GO" id="GO:1990904">
    <property type="term" value="C:ribonucleoprotein complex"/>
    <property type="evidence" value="ECO:0007669"/>
    <property type="project" value="UniProtKB-KW"/>
</dbReference>
<evidence type="ECO:0000256" key="6">
    <source>
        <dbReference type="ARBA" id="ARBA00035292"/>
    </source>
</evidence>
<dbReference type="SUPFAM" id="SSF55658">
    <property type="entry name" value="L9 N-domain-like"/>
    <property type="match status" value="1"/>
</dbReference>
<dbReference type="FunFam" id="3.40.5.10:FF:000002">
    <property type="entry name" value="50S ribosomal protein L9"/>
    <property type="match status" value="1"/>
</dbReference>
<sequence>MKFMKVIFIKDMKGKGKRGEVKNVPDGYAQNFLIKNGYAKEATSSNLNTLKRVQKAEKDAYEAEKAAAEDIKKKLEDDKTIVNFKSKAGTDSRLFGSISSKKIVEGLEKQYGIKVDKRKLELPEPIKSLGYTNVPVKLFKGVEAVIRVHITEQD</sequence>
<evidence type="ECO:0000256" key="2">
    <source>
        <dbReference type="ARBA" id="ARBA00022730"/>
    </source>
</evidence>
<evidence type="ECO:0000256" key="5">
    <source>
        <dbReference type="ARBA" id="ARBA00023274"/>
    </source>
</evidence>
<dbReference type="InterPro" id="IPR020070">
    <property type="entry name" value="Ribosomal_bL9_N"/>
</dbReference>
<evidence type="ECO:0000259" key="9">
    <source>
        <dbReference type="PROSITE" id="PS00651"/>
    </source>
</evidence>
<evidence type="ECO:0000313" key="10">
    <source>
        <dbReference type="EMBL" id="ABJ59429.1"/>
    </source>
</evidence>
<dbReference type="InterPro" id="IPR020069">
    <property type="entry name" value="Ribosomal_bL9_C"/>
</dbReference>
<dbReference type="GO" id="GO:0006412">
    <property type="term" value="P:translation"/>
    <property type="evidence" value="ECO:0007669"/>
    <property type="project" value="UniProtKB-UniRule"/>
</dbReference>